<feature type="non-terminal residue" evidence="2">
    <location>
        <position position="105"/>
    </location>
</feature>
<dbReference type="Gene3D" id="3.30.460.10">
    <property type="entry name" value="Beta Polymerase, domain 2"/>
    <property type="match status" value="1"/>
</dbReference>
<accession>A0A382WH82</accession>
<dbReference type="SUPFAM" id="SSF81301">
    <property type="entry name" value="Nucleotidyltransferase"/>
    <property type="match status" value="1"/>
</dbReference>
<organism evidence="2">
    <name type="scientific">marine metagenome</name>
    <dbReference type="NCBI Taxonomy" id="408172"/>
    <lineage>
        <taxon>unclassified sequences</taxon>
        <taxon>metagenomes</taxon>
        <taxon>ecological metagenomes</taxon>
    </lineage>
</organism>
<dbReference type="AlphaFoldDB" id="A0A382WH82"/>
<dbReference type="InterPro" id="IPR004394">
    <property type="entry name" value="Iojap/RsfS/C7orf30"/>
</dbReference>
<name>A0A382WH82_9ZZZZ</name>
<evidence type="ECO:0000313" key="2">
    <source>
        <dbReference type="EMBL" id="SVD57695.1"/>
    </source>
</evidence>
<dbReference type="GO" id="GO:0017148">
    <property type="term" value="P:negative regulation of translation"/>
    <property type="evidence" value="ECO:0007669"/>
    <property type="project" value="TreeGrafter"/>
</dbReference>
<dbReference type="InterPro" id="IPR043519">
    <property type="entry name" value="NT_sf"/>
</dbReference>
<dbReference type="EMBL" id="UINC01159547">
    <property type="protein sequence ID" value="SVD57695.1"/>
    <property type="molecule type" value="Genomic_DNA"/>
</dbReference>
<dbReference type="HAMAP" id="MF_01477">
    <property type="entry name" value="Iojap_RsfS"/>
    <property type="match status" value="1"/>
</dbReference>
<proteinExistence type="inferred from homology"/>
<dbReference type="NCBIfam" id="TIGR00090">
    <property type="entry name" value="rsfS_iojap_ybeB"/>
    <property type="match status" value="1"/>
</dbReference>
<dbReference type="PANTHER" id="PTHR21043">
    <property type="entry name" value="IOJAP SUPERFAMILY ORTHOLOG"/>
    <property type="match status" value="1"/>
</dbReference>
<sequence length="105" mass="11753">MQLLDLAAAALNELKARDVRVLDVRSLTSITDYMVVATGTSDRHVRSIAEKLIEGTKKAGKPPLGVEGQEGGEWVLVDLHDVVVHIMQRRTREFYKLEDLWAVDP</sequence>
<evidence type="ECO:0008006" key="3">
    <source>
        <dbReference type="Google" id="ProtNLM"/>
    </source>
</evidence>
<evidence type="ECO:0000256" key="1">
    <source>
        <dbReference type="ARBA" id="ARBA00010574"/>
    </source>
</evidence>
<protein>
    <recommendedName>
        <fullName evidence="3">Ribosomal silencing factor RsfS</fullName>
    </recommendedName>
</protein>
<dbReference type="Pfam" id="PF02410">
    <property type="entry name" value="RsfS"/>
    <property type="match status" value="1"/>
</dbReference>
<gene>
    <name evidence="2" type="ORF">METZ01_LOCUS410549</name>
</gene>
<dbReference type="GO" id="GO:0043023">
    <property type="term" value="F:ribosomal large subunit binding"/>
    <property type="evidence" value="ECO:0007669"/>
    <property type="project" value="TreeGrafter"/>
</dbReference>
<reference evidence="2" key="1">
    <citation type="submission" date="2018-05" db="EMBL/GenBank/DDBJ databases">
        <authorList>
            <person name="Lanie J.A."/>
            <person name="Ng W.-L."/>
            <person name="Kazmierczak K.M."/>
            <person name="Andrzejewski T.M."/>
            <person name="Davidsen T.M."/>
            <person name="Wayne K.J."/>
            <person name="Tettelin H."/>
            <person name="Glass J.I."/>
            <person name="Rusch D."/>
            <person name="Podicherti R."/>
            <person name="Tsui H.-C.T."/>
            <person name="Winkler M.E."/>
        </authorList>
    </citation>
    <scope>NUCLEOTIDE SEQUENCE</scope>
</reference>
<dbReference type="PANTHER" id="PTHR21043:SF0">
    <property type="entry name" value="MITOCHONDRIAL ASSEMBLY OF RIBOSOMAL LARGE SUBUNIT PROTEIN 1"/>
    <property type="match status" value="1"/>
</dbReference>
<comment type="similarity">
    <text evidence="1">Belongs to the Iojap/RsfS family.</text>
</comment>
<dbReference type="GO" id="GO:0090071">
    <property type="term" value="P:negative regulation of ribosome biogenesis"/>
    <property type="evidence" value="ECO:0007669"/>
    <property type="project" value="TreeGrafter"/>
</dbReference>